<feature type="non-terminal residue" evidence="1">
    <location>
        <position position="1"/>
    </location>
</feature>
<proteinExistence type="predicted"/>
<accession>A0AAV2PJ26</accession>
<protein>
    <recommendedName>
        <fullName evidence="3">Chitin-binding type-2 domain-containing protein</fullName>
    </recommendedName>
</protein>
<evidence type="ECO:0000313" key="2">
    <source>
        <dbReference type="Proteomes" id="UP001497623"/>
    </source>
</evidence>
<dbReference type="EMBL" id="CAXKWB010000191">
    <property type="protein sequence ID" value="CAL4059769.1"/>
    <property type="molecule type" value="Genomic_DNA"/>
</dbReference>
<name>A0AAV2PJ26_MEGNR</name>
<gene>
    <name evidence="1" type="ORF">MNOR_LOCUS812</name>
</gene>
<dbReference type="Proteomes" id="UP001497623">
    <property type="component" value="Unassembled WGS sequence"/>
</dbReference>
<organism evidence="1 2">
    <name type="scientific">Meganyctiphanes norvegica</name>
    <name type="common">Northern krill</name>
    <name type="synonym">Thysanopoda norvegica</name>
    <dbReference type="NCBI Taxonomy" id="48144"/>
    <lineage>
        <taxon>Eukaryota</taxon>
        <taxon>Metazoa</taxon>
        <taxon>Ecdysozoa</taxon>
        <taxon>Arthropoda</taxon>
        <taxon>Crustacea</taxon>
        <taxon>Multicrustacea</taxon>
        <taxon>Malacostraca</taxon>
        <taxon>Eumalacostraca</taxon>
        <taxon>Eucarida</taxon>
        <taxon>Euphausiacea</taxon>
        <taxon>Euphausiidae</taxon>
        <taxon>Meganyctiphanes</taxon>
    </lineage>
</organism>
<comment type="caution">
    <text evidence="1">The sequence shown here is derived from an EMBL/GenBank/DDBJ whole genome shotgun (WGS) entry which is preliminary data.</text>
</comment>
<sequence length="104" mass="11559">ISSDSTSGSTTQTTTEEYPGCNFDVLEQEDSSLDCYGIGLWTTDPACLTYTKCHSKLRPGVLMTCPDGEMFKPEWESCTPYCGYNVGPFVSCTKRAYKYCNCLE</sequence>
<evidence type="ECO:0008006" key="3">
    <source>
        <dbReference type="Google" id="ProtNLM"/>
    </source>
</evidence>
<dbReference type="AlphaFoldDB" id="A0AAV2PJ26"/>
<keyword evidence="2" id="KW-1185">Reference proteome</keyword>
<evidence type="ECO:0000313" key="1">
    <source>
        <dbReference type="EMBL" id="CAL4059769.1"/>
    </source>
</evidence>
<reference evidence="1 2" key="1">
    <citation type="submission" date="2024-05" db="EMBL/GenBank/DDBJ databases">
        <authorList>
            <person name="Wallberg A."/>
        </authorList>
    </citation>
    <scope>NUCLEOTIDE SEQUENCE [LARGE SCALE GENOMIC DNA]</scope>
</reference>